<evidence type="ECO:0000313" key="1">
    <source>
        <dbReference type="EMBL" id="SLM28673.1"/>
    </source>
</evidence>
<reference evidence="1 2" key="1">
    <citation type="submission" date="2017-03" db="EMBL/GenBank/DDBJ databases">
        <authorList>
            <person name="Afonso C.L."/>
            <person name="Miller P.J."/>
            <person name="Scott M.A."/>
            <person name="Spackman E."/>
            <person name="Goraichik I."/>
            <person name="Dimitrov K.M."/>
            <person name="Suarez D.L."/>
            <person name="Swayne D.E."/>
        </authorList>
    </citation>
    <scope>NUCLEOTIDE SEQUENCE [LARGE SCALE GENOMIC DNA]</scope>
    <source>
        <strain evidence="1">PRJEB14757</strain>
    </source>
</reference>
<dbReference type="EMBL" id="FWEV01000050">
    <property type="protein sequence ID" value="SLM28673.1"/>
    <property type="molecule type" value="Genomic_DNA"/>
</dbReference>
<organism evidence="1 2">
    <name type="scientific">Desulfamplus magnetovallimortis</name>
    <dbReference type="NCBI Taxonomy" id="1246637"/>
    <lineage>
        <taxon>Bacteria</taxon>
        <taxon>Pseudomonadati</taxon>
        <taxon>Thermodesulfobacteriota</taxon>
        <taxon>Desulfobacteria</taxon>
        <taxon>Desulfobacterales</taxon>
        <taxon>Desulfobacteraceae</taxon>
        <taxon>Desulfamplus</taxon>
    </lineage>
</organism>
<dbReference type="RefSeq" id="WP_080805087.1">
    <property type="nucleotide sequence ID" value="NZ_LT828549.1"/>
</dbReference>
<sequence length="75" mass="8830">MIHEIINTKTNQVVITLPAEFIDRELELMIFPAPKRDKKETKRMMERVFKNAEKIDVADDIDIDDIMNEMNDVLP</sequence>
<dbReference type="OrthoDB" id="9989209at2"/>
<name>A0A1W1H894_9BACT</name>
<proteinExistence type="predicted"/>
<dbReference type="AlphaFoldDB" id="A0A1W1H894"/>
<dbReference type="STRING" id="1246637.MTBBW1_1430045"/>
<dbReference type="Proteomes" id="UP000191931">
    <property type="component" value="Unassembled WGS sequence"/>
</dbReference>
<protein>
    <submittedName>
        <fullName evidence="1">Uncharacterized protein</fullName>
    </submittedName>
</protein>
<evidence type="ECO:0000313" key="2">
    <source>
        <dbReference type="Proteomes" id="UP000191931"/>
    </source>
</evidence>
<keyword evidence="2" id="KW-1185">Reference proteome</keyword>
<accession>A0A1W1H894</accession>
<gene>
    <name evidence="1" type="ORF">MTBBW1_1430045</name>
</gene>